<reference evidence="3" key="2">
    <citation type="submission" date="2025-09" db="UniProtKB">
        <authorList>
            <consortium name="Ensembl"/>
        </authorList>
    </citation>
    <scope>IDENTIFICATION</scope>
</reference>
<dbReference type="GO" id="GO:0005179">
    <property type="term" value="F:hormone activity"/>
    <property type="evidence" value="ECO:0007669"/>
    <property type="project" value="InterPro"/>
</dbReference>
<keyword evidence="2" id="KW-0732">Signal</keyword>
<evidence type="ECO:0000256" key="2">
    <source>
        <dbReference type="SAM" id="SignalP"/>
    </source>
</evidence>
<feature type="signal peptide" evidence="2">
    <location>
        <begin position="1"/>
        <end position="19"/>
    </location>
</feature>
<dbReference type="Pfam" id="PF00214">
    <property type="entry name" value="Calc_CGRP_IAPP"/>
    <property type="match status" value="1"/>
</dbReference>
<feature type="chain" id="PRO_5017254915" description="Calcitonin peptide-like domain-containing protein" evidence="2">
    <location>
        <begin position="20"/>
        <end position="74"/>
    </location>
</feature>
<evidence type="ECO:0008006" key="5">
    <source>
        <dbReference type="Google" id="ProtNLM"/>
    </source>
</evidence>
<evidence type="ECO:0000313" key="4">
    <source>
        <dbReference type="Proteomes" id="UP000261380"/>
    </source>
</evidence>
<sequence>DEILLCLCFILFLSVSIKTLHHLQKRMCKFSTCHRERLAHKLSVLAGKSGKKTTDVGKNSFGKREIHLPPAQLP</sequence>
<dbReference type="Ensembl" id="ENSXCOT00000007369.1">
    <property type="protein sequence ID" value="ENSXCOP00000007275.1"/>
    <property type="gene ID" value="ENSXCOG00000005631.1"/>
</dbReference>
<dbReference type="Proteomes" id="UP000261380">
    <property type="component" value="Unplaced"/>
</dbReference>
<protein>
    <recommendedName>
        <fullName evidence="5">Calcitonin peptide-like domain-containing protein</fullName>
    </recommendedName>
</protein>
<feature type="disulfide bond" evidence="1">
    <location>
        <begin position="28"/>
        <end position="33"/>
    </location>
</feature>
<keyword evidence="1" id="KW-1015">Disulfide bond</keyword>
<accession>A0A3B5L9W5</accession>
<dbReference type="InterPro" id="IPR021116">
    <property type="entry name" value="Calcitonin/adrenomedullin"/>
</dbReference>
<dbReference type="AlphaFoldDB" id="A0A3B5L9W5"/>
<dbReference type="GO" id="GO:0005576">
    <property type="term" value="C:extracellular region"/>
    <property type="evidence" value="ECO:0007669"/>
    <property type="project" value="InterPro"/>
</dbReference>
<reference evidence="3" key="1">
    <citation type="submission" date="2025-08" db="UniProtKB">
        <authorList>
            <consortium name="Ensembl"/>
        </authorList>
    </citation>
    <scope>IDENTIFICATION</scope>
</reference>
<name>A0A3B5L9W5_9TELE</name>
<keyword evidence="4" id="KW-1185">Reference proteome</keyword>
<proteinExistence type="predicted"/>
<evidence type="ECO:0000256" key="1">
    <source>
        <dbReference type="PIRSR" id="PIRSR621116-50"/>
    </source>
</evidence>
<evidence type="ECO:0000313" key="3">
    <source>
        <dbReference type="Ensembl" id="ENSXCOP00000007275.1"/>
    </source>
</evidence>
<organism evidence="3 4">
    <name type="scientific">Xiphophorus couchianus</name>
    <name type="common">Monterrey platyfish</name>
    <dbReference type="NCBI Taxonomy" id="32473"/>
    <lineage>
        <taxon>Eukaryota</taxon>
        <taxon>Metazoa</taxon>
        <taxon>Chordata</taxon>
        <taxon>Craniata</taxon>
        <taxon>Vertebrata</taxon>
        <taxon>Euteleostomi</taxon>
        <taxon>Actinopterygii</taxon>
        <taxon>Neopterygii</taxon>
        <taxon>Teleostei</taxon>
        <taxon>Neoteleostei</taxon>
        <taxon>Acanthomorphata</taxon>
        <taxon>Ovalentaria</taxon>
        <taxon>Atherinomorphae</taxon>
        <taxon>Cyprinodontiformes</taxon>
        <taxon>Poeciliidae</taxon>
        <taxon>Poeciliinae</taxon>
        <taxon>Xiphophorus</taxon>
    </lineage>
</organism>
<dbReference type="GeneTree" id="ENSGT00940000177875"/>